<name>A0ABQ5R7Y4_9ACTN</name>
<reference evidence="1" key="1">
    <citation type="submission" date="2022-12" db="EMBL/GenBank/DDBJ databases">
        <title>New Phytohabitans aurantiacus sp. RD004123 nov., an actinomycete isolated from soil.</title>
        <authorList>
            <person name="Triningsih D.W."/>
            <person name="Harunari E."/>
            <person name="Igarashi Y."/>
        </authorList>
    </citation>
    <scope>NUCLEOTIDE SEQUENCE</scope>
    <source>
        <strain evidence="1">RD004123</strain>
    </source>
</reference>
<protein>
    <recommendedName>
        <fullName evidence="3">Secreted protein</fullName>
    </recommendedName>
</protein>
<dbReference type="EMBL" id="BSDI01000057">
    <property type="protein sequence ID" value="GLI02272.1"/>
    <property type="molecule type" value="Genomic_DNA"/>
</dbReference>
<evidence type="ECO:0008006" key="3">
    <source>
        <dbReference type="Google" id="ProtNLM"/>
    </source>
</evidence>
<comment type="caution">
    <text evidence="1">The sequence shown here is derived from an EMBL/GenBank/DDBJ whole genome shotgun (WGS) entry which is preliminary data.</text>
</comment>
<proteinExistence type="predicted"/>
<gene>
    <name evidence="1" type="ORF">Pa4123_75500</name>
</gene>
<evidence type="ECO:0000313" key="1">
    <source>
        <dbReference type="EMBL" id="GLI02272.1"/>
    </source>
</evidence>
<keyword evidence="2" id="KW-1185">Reference proteome</keyword>
<organism evidence="1 2">
    <name type="scientific">Phytohabitans aurantiacus</name>
    <dbReference type="NCBI Taxonomy" id="3016789"/>
    <lineage>
        <taxon>Bacteria</taxon>
        <taxon>Bacillati</taxon>
        <taxon>Actinomycetota</taxon>
        <taxon>Actinomycetes</taxon>
        <taxon>Micromonosporales</taxon>
        <taxon>Micromonosporaceae</taxon>
    </lineage>
</organism>
<dbReference type="Proteomes" id="UP001144280">
    <property type="component" value="Unassembled WGS sequence"/>
</dbReference>
<accession>A0ABQ5R7Y4</accession>
<evidence type="ECO:0000313" key="2">
    <source>
        <dbReference type="Proteomes" id="UP001144280"/>
    </source>
</evidence>
<sequence length="84" mass="8821">MVSLRLLSSHIKVPDVVWPLRLAVNVAQPSAVRTVPVTVPADWVTVTPTGVAAPARWRSVAATVALTVCVPGPGWLSTRTTVIG</sequence>